<evidence type="ECO:0000256" key="1">
    <source>
        <dbReference type="SAM" id="MobiDB-lite"/>
    </source>
</evidence>
<gene>
    <name evidence="2" type="ORF">EDC57_2338</name>
</gene>
<dbReference type="SUPFAM" id="SSF101738">
    <property type="entry name" value="SspB-like"/>
    <property type="match status" value="1"/>
</dbReference>
<dbReference type="NCBIfam" id="NF008769">
    <property type="entry name" value="PRK11798.2-5"/>
    <property type="match status" value="1"/>
</dbReference>
<protein>
    <submittedName>
        <fullName evidence="2">Stringent starvation protein B</fullName>
    </submittedName>
</protein>
<keyword evidence="3" id="KW-1185">Reference proteome</keyword>
<dbReference type="InterPro" id="IPR036760">
    <property type="entry name" value="SspB-like_sf"/>
</dbReference>
<dbReference type="InterPro" id="IPR007481">
    <property type="entry name" value="SspB"/>
</dbReference>
<dbReference type="PIRSF" id="PIRSF005276">
    <property type="entry name" value="SspB"/>
    <property type="match status" value="1"/>
</dbReference>
<sequence length="139" mass="14977">MTPSRPYLIRALYQWIVDNGLTPHLVVDCTRPGVEVPERYVQDGRIVLNVAPRAVQGLVLGNDEIRFQARFAGAPYAVAAPVAAVMAIYARENGRGMMFTDDDLAAEEADTPAAKDEAGDAHGARPQGGGGRPHLRVIK</sequence>
<feature type="compositionally biased region" description="Basic and acidic residues" evidence="1">
    <location>
        <begin position="113"/>
        <end position="123"/>
    </location>
</feature>
<reference evidence="2 3" key="1">
    <citation type="submission" date="2018-11" db="EMBL/GenBank/DDBJ databases">
        <title>Genomic Encyclopedia of Type Strains, Phase IV (KMG-IV): sequencing the most valuable type-strain genomes for metagenomic binning, comparative biology and taxonomic classification.</title>
        <authorList>
            <person name="Goeker M."/>
        </authorList>
    </citation>
    <scope>NUCLEOTIDE SEQUENCE [LARGE SCALE GENOMIC DNA]</scope>
    <source>
        <strain evidence="2 3">DSM 100275</strain>
    </source>
</reference>
<dbReference type="EMBL" id="RJVI01000003">
    <property type="protein sequence ID" value="ROR29667.1"/>
    <property type="molecule type" value="Genomic_DNA"/>
</dbReference>
<dbReference type="PANTHER" id="PTHR37486">
    <property type="entry name" value="STRINGENT STARVATION PROTEIN B"/>
    <property type="match status" value="1"/>
</dbReference>
<dbReference type="PANTHER" id="PTHR37486:SF1">
    <property type="entry name" value="STRINGENT STARVATION PROTEIN B"/>
    <property type="match status" value="1"/>
</dbReference>
<dbReference type="AlphaFoldDB" id="A0A3N1XXL8"/>
<dbReference type="GO" id="GO:0005829">
    <property type="term" value="C:cytosol"/>
    <property type="evidence" value="ECO:0007669"/>
    <property type="project" value="TreeGrafter"/>
</dbReference>
<name>A0A3N1XXL8_9GAMM</name>
<feature type="region of interest" description="Disordered" evidence="1">
    <location>
        <begin position="106"/>
        <end position="139"/>
    </location>
</feature>
<dbReference type="RefSeq" id="WP_123402070.1">
    <property type="nucleotide sequence ID" value="NZ_RJVI01000003.1"/>
</dbReference>
<dbReference type="Pfam" id="PF04386">
    <property type="entry name" value="SspB"/>
    <property type="match status" value="1"/>
</dbReference>
<dbReference type="NCBIfam" id="NF008763">
    <property type="entry name" value="PRK11798.1-2"/>
    <property type="match status" value="1"/>
</dbReference>
<dbReference type="GO" id="GO:0045732">
    <property type="term" value="P:positive regulation of protein catabolic process"/>
    <property type="evidence" value="ECO:0007669"/>
    <property type="project" value="TreeGrafter"/>
</dbReference>
<comment type="caution">
    <text evidence="2">The sequence shown here is derived from an EMBL/GenBank/DDBJ whole genome shotgun (WGS) entry which is preliminary data.</text>
</comment>
<organism evidence="2 3">
    <name type="scientific">Inmirania thermothiophila</name>
    <dbReference type="NCBI Taxonomy" id="1750597"/>
    <lineage>
        <taxon>Bacteria</taxon>
        <taxon>Pseudomonadati</taxon>
        <taxon>Pseudomonadota</taxon>
        <taxon>Gammaproteobacteria</taxon>
        <taxon>Chromatiales</taxon>
        <taxon>Ectothiorhodospiraceae</taxon>
        <taxon>Inmirania</taxon>
    </lineage>
</organism>
<dbReference type="GO" id="GO:0005840">
    <property type="term" value="C:ribosome"/>
    <property type="evidence" value="ECO:0007669"/>
    <property type="project" value="TreeGrafter"/>
</dbReference>
<evidence type="ECO:0000313" key="3">
    <source>
        <dbReference type="Proteomes" id="UP000276634"/>
    </source>
</evidence>
<dbReference type="Gene3D" id="2.30.30.220">
    <property type="entry name" value="SspB-like"/>
    <property type="match status" value="1"/>
</dbReference>
<evidence type="ECO:0000313" key="2">
    <source>
        <dbReference type="EMBL" id="ROR29667.1"/>
    </source>
</evidence>
<accession>A0A3N1XXL8</accession>
<dbReference type="Proteomes" id="UP000276634">
    <property type="component" value="Unassembled WGS sequence"/>
</dbReference>
<proteinExistence type="predicted"/>
<dbReference type="OrthoDB" id="9797358at2"/>